<accession>A0A6P3ZDF2</accession>
<protein>
    <recommendedName>
        <fullName evidence="4">Glycosyltransferase</fullName>
        <ecNumber evidence="4">2.4.1.-</ecNumber>
    </recommendedName>
</protein>
<evidence type="ECO:0000256" key="3">
    <source>
        <dbReference type="RuleBase" id="RU003718"/>
    </source>
</evidence>
<dbReference type="SMR" id="A0A6P3ZDF2"/>
<dbReference type="EC" id="2.4.1.-" evidence="4"/>
<feature type="domain" description="Glycosyltransferase N-terminal" evidence="5">
    <location>
        <begin position="27"/>
        <end position="257"/>
    </location>
</feature>
<dbReference type="CDD" id="cd03784">
    <property type="entry name" value="GT1_Gtf-like"/>
    <property type="match status" value="1"/>
</dbReference>
<dbReference type="RefSeq" id="XP_015876895.3">
    <property type="nucleotide sequence ID" value="XM_016021409.4"/>
</dbReference>
<dbReference type="InterPro" id="IPR035595">
    <property type="entry name" value="UDP_glycos_trans_CS"/>
</dbReference>
<keyword evidence="6" id="KW-1185">Reference proteome</keyword>
<evidence type="ECO:0000256" key="4">
    <source>
        <dbReference type="RuleBase" id="RU362057"/>
    </source>
</evidence>
<sequence>MATGHHHHHHEQKNENLNENLSVKEASVIVVMVPFPAHSHMNQLLQLSCLISSCKIPVHYAGSSIHNSQVRTRAHDLNLSEIQFHDFPIPPYLPDPASNSTEFLLPLFNVTEHLRQPVGALIHQLSSKAKRITIIHDALTSSAVQDAISITNAETYVFQPTPAFTVFCFSCAASSEKFLPIPSELAENIKHPIEIPSLEGAFSYETRDFITRQSQFMKLLSALGHLYNACRVIDGAFLDLLVEKRNDKRGWTIGPLHLVTYSKNGRNSINGKHKWLFDWLDKQEPDSVLYICFGTTISIGDYNQQLKELALGLELSETKFIWVFTDADHKKDGFVESEKGRHELPEGFEDRVKGKGMVVRDWAPQLEILQHKSTGGFLSHCGWNSCLESISYGVPIATWPMHSDQPMNALLITEVLKIGVNVKEWARRDQVVSSSEICKALRRLMGSDEGDEMRKRAKDLGDKVRSATADGGVSRLECDSFLAHITR</sequence>
<organism evidence="6 7">
    <name type="scientific">Ziziphus jujuba</name>
    <name type="common">Chinese jujube</name>
    <name type="synonym">Ziziphus sativa</name>
    <dbReference type="NCBI Taxonomy" id="326968"/>
    <lineage>
        <taxon>Eukaryota</taxon>
        <taxon>Viridiplantae</taxon>
        <taxon>Streptophyta</taxon>
        <taxon>Embryophyta</taxon>
        <taxon>Tracheophyta</taxon>
        <taxon>Spermatophyta</taxon>
        <taxon>Magnoliopsida</taxon>
        <taxon>eudicotyledons</taxon>
        <taxon>Gunneridae</taxon>
        <taxon>Pentapetalae</taxon>
        <taxon>rosids</taxon>
        <taxon>fabids</taxon>
        <taxon>Rosales</taxon>
        <taxon>Rhamnaceae</taxon>
        <taxon>Paliureae</taxon>
        <taxon>Ziziphus</taxon>
    </lineage>
</organism>
<gene>
    <name evidence="7" type="primary">LOC107413455</name>
</gene>
<evidence type="ECO:0000259" key="5">
    <source>
        <dbReference type="Pfam" id="PF26168"/>
    </source>
</evidence>
<dbReference type="Pfam" id="PF00201">
    <property type="entry name" value="UDPGT"/>
    <property type="match status" value="1"/>
</dbReference>
<dbReference type="AlphaFoldDB" id="A0A6P3ZDF2"/>
<dbReference type="PANTHER" id="PTHR48044:SF48">
    <property type="entry name" value="GLYCOSYLTRANSFERASE"/>
    <property type="match status" value="1"/>
</dbReference>
<evidence type="ECO:0000313" key="6">
    <source>
        <dbReference type="Proteomes" id="UP001652623"/>
    </source>
</evidence>
<dbReference type="GO" id="GO:1901137">
    <property type="term" value="P:carbohydrate derivative biosynthetic process"/>
    <property type="evidence" value="ECO:0007669"/>
    <property type="project" value="UniProtKB-ARBA"/>
</dbReference>
<evidence type="ECO:0000256" key="2">
    <source>
        <dbReference type="ARBA" id="ARBA00022679"/>
    </source>
</evidence>
<keyword evidence="3" id="KW-0328">Glycosyltransferase</keyword>
<dbReference type="Pfam" id="PF26168">
    <property type="entry name" value="Glyco_transf_N"/>
    <property type="match status" value="1"/>
</dbReference>
<dbReference type="InterPro" id="IPR002213">
    <property type="entry name" value="UDP_glucos_trans"/>
</dbReference>
<evidence type="ECO:0000313" key="7">
    <source>
        <dbReference type="RefSeq" id="XP_015876895.3"/>
    </source>
</evidence>
<evidence type="ECO:0000256" key="1">
    <source>
        <dbReference type="ARBA" id="ARBA00009995"/>
    </source>
</evidence>
<dbReference type="GO" id="GO:0008194">
    <property type="term" value="F:UDP-glycosyltransferase activity"/>
    <property type="evidence" value="ECO:0007669"/>
    <property type="project" value="InterPro"/>
</dbReference>
<dbReference type="Gene3D" id="3.40.50.2000">
    <property type="entry name" value="Glycogen Phosphorylase B"/>
    <property type="match status" value="2"/>
</dbReference>
<dbReference type="SUPFAM" id="SSF53756">
    <property type="entry name" value="UDP-Glycosyltransferase/glycogen phosphorylase"/>
    <property type="match status" value="1"/>
</dbReference>
<dbReference type="Proteomes" id="UP001652623">
    <property type="component" value="Chromosome 8"/>
</dbReference>
<reference evidence="7" key="1">
    <citation type="submission" date="2025-08" db="UniProtKB">
        <authorList>
            <consortium name="RefSeq"/>
        </authorList>
    </citation>
    <scope>IDENTIFICATION</scope>
    <source>
        <tissue evidence="7">Seedling</tissue>
    </source>
</reference>
<proteinExistence type="inferred from homology"/>
<keyword evidence="2 3" id="KW-0808">Transferase</keyword>
<dbReference type="PROSITE" id="PS00375">
    <property type="entry name" value="UDPGT"/>
    <property type="match status" value="1"/>
</dbReference>
<comment type="similarity">
    <text evidence="1 3">Belongs to the UDP-glycosyltransferase family.</text>
</comment>
<dbReference type="KEGG" id="zju:107413455"/>
<dbReference type="InterPro" id="IPR058980">
    <property type="entry name" value="Glyco_transf_N"/>
</dbReference>
<name>A0A6P3ZDF2_ZIZJJ</name>
<dbReference type="PANTHER" id="PTHR48044">
    <property type="entry name" value="GLYCOSYLTRANSFERASE"/>
    <property type="match status" value="1"/>
</dbReference>
<dbReference type="InParanoid" id="A0A6P3ZDF2"/>
<dbReference type="GeneID" id="107413455"/>